<evidence type="ECO:0000313" key="2">
    <source>
        <dbReference type="Proteomes" id="UP000694924"/>
    </source>
</evidence>
<proteinExistence type="predicted"/>
<name>A0ABM1JA27_POLDO</name>
<dbReference type="GeneID" id="107073266"/>
<dbReference type="PANTHER" id="PTHR23274">
    <property type="entry name" value="DNA HELICASE-RELATED"/>
    <property type="match status" value="1"/>
</dbReference>
<organism evidence="2 3">
    <name type="scientific">Polistes dominula</name>
    <name type="common">European paper wasp</name>
    <name type="synonym">Vespa dominula</name>
    <dbReference type="NCBI Taxonomy" id="743375"/>
    <lineage>
        <taxon>Eukaryota</taxon>
        <taxon>Metazoa</taxon>
        <taxon>Ecdysozoa</taxon>
        <taxon>Arthropoda</taxon>
        <taxon>Hexapoda</taxon>
        <taxon>Insecta</taxon>
        <taxon>Pterygota</taxon>
        <taxon>Neoptera</taxon>
        <taxon>Endopterygota</taxon>
        <taxon>Hymenoptera</taxon>
        <taxon>Apocrita</taxon>
        <taxon>Aculeata</taxon>
        <taxon>Vespoidea</taxon>
        <taxon>Vespidae</taxon>
        <taxon>Polistinae</taxon>
        <taxon>Polistini</taxon>
        <taxon>Polistes</taxon>
    </lineage>
</organism>
<dbReference type="Pfam" id="PF21530">
    <property type="entry name" value="Pif1_2B_dom"/>
    <property type="match status" value="1"/>
</dbReference>
<dbReference type="InterPro" id="IPR049163">
    <property type="entry name" value="Pif1-like_2B_dom"/>
</dbReference>
<evidence type="ECO:0000313" key="3">
    <source>
        <dbReference type="RefSeq" id="XP_015189315.1"/>
    </source>
</evidence>
<dbReference type="SUPFAM" id="SSF52540">
    <property type="entry name" value="P-loop containing nucleoside triphosphate hydrolases"/>
    <property type="match status" value="1"/>
</dbReference>
<keyword evidence="2" id="KW-1185">Reference proteome</keyword>
<sequence length="175" mass="19300">MAFKSVDTVLDKNKTVNFPTEFLNSLNISGMPLHNLWLKVGSPVILLCNLIPSNLSNSTRLVIKRITKNVLKATILTGKFKKEIVLLPCIPMIPSESPVPFKGLQFPVHLAFAITINNSQGQVMSICSLDIENPCFYHGKLYVACSHVGKPSNLFVLTKDGLMKKYCTPVSALLN</sequence>
<protein>
    <submittedName>
        <fullName evidence="3">ATP-dependent DNA helicase pif1-like</fullName>
    </submittedName>
</protein>
<dbReference type="Proteomes" id="UP000694924">
    <property type="component" value="Unplaced"/>
</dbReference>
<dbReference type="PANTHER" id="PTHR23274:SF51">
    <property type="entry name" value="OS03G0423850 PROTEIN"/>
    <property type="match status" value="1"/>
</dbReference>
<evidence type="ECO:0000259" key="1">
    <source>
        <dbReference type="Pfam" id="PF21530"/>
    </source>
</evidence>
<feature type="domain" description="DNA helicase Pif1-like 2B" evidence="1">
    <location>
        <begin position="21"/>
        <end position="64"/>
    </location>
</feature>
<gene>
    <name evidence="3" type="primary">LOC107073266</name>
</gene>
<accession>A0ABM1JA27</accession>
<dbReference type="InterPro" id="IPR027417">
    <property type="entry name" value="P-loop_NTPase"/>
</dbReference>
<reference evidence="3" key="1">
    <citation type="submission" date="2025-08" db="UniProtKB">
        <authorList>
            <consortium name="RefSeq"/>
        </authorList>
    </citation>
    <scope>IDENTIFICATION</scope>
    <source>
        <tissue evidence="3">Whole body</tissue>
    </source>
</reference>
<dbReference type="RefSeq" id="XP_015189315.1">
    <property type="nucleotide sequence ID" value="XM_015333829.1"/>
</dbReference>